<sequence>MDALGVPEHIDDSKQEGTTMKRALRLVAATALASTLSLAGPAQARDMELDGARPSALAMFGDALIVRPIMTVGTVGGIAVYAVTLPFSLIGGNPQEAADTLVKTPAATAFSRCLGCTPRQHERLKADKRVAEANRAKEED</sequence>
<accession>A0ABS0AMQ4</accession>
<keyword evidence="1" id="KW-0812">Transmembrane</keyword>
<dbReference type="EMBL" id="ARXX01000006">
    <property type="protein sequence ID" value="MBF5055358.1"/>
    <property type="molecule type" value="Genomic_DNA"/>
</dbReference>
<evidence type="ECO:0000313" key="3">
    <source>
        <dbReference type="Proteomes" id="UP000662703"/>
    </source>
</evidence>
<protein>
    <recommendedName>
        <fullName evidence="4">Multidrug transporter</fullName>
    </recommendedName>
</protein>
<name>A0ABS0AMQ4_9GAMM</name>
<keyword evidence="1" id="KW-0472">Membrane</keyword>
<keyword evidence="1" id="KW-1133">Transmembrane helix</keyword>
<evidence type="ECO:0000313" key="2">
    <source>
        <dbReference type="EMBL" id="MBF5055358.1"/>
    </source>
</evidence>
<evidence type="ECO:0000256" key="1">
    <source>
        <dbReference type="SAM" id="Phobius"/>
    </source>
</evidence>
<keyword evidence="3" id="KW-1185">Reference proteome</keyword>
<proteinExistence type="predicted"/>
<dbReference type="Proteomes" id="UP000662703">
    <property type="component" value="Unassembled WGS sequence"/>
</dbReference>
<comment type="caution">
    <text evidence="2">The sequence shown here is derived from an EMBL/GenBank/DDBJ whole genome shotgun (WGS) entry which is preliminary data.</text>
</comment>
<organism evidence="2 3">
    <name type="scientific">Alloalcanivorax profundimaris</name>
    <dbReference type="NCBI Taxonomy" id="2735259"/>
    <lineage>
        <taxon>Bacteria</taxon>
        <taxon>Pseudomonadati</taxon>
        <taxon>Pseudomonadota</taxon>
        <taxon>Gammaproteobacteria</taxon>
        <taxon>Oceanospirillales</taxon>
        <taxon>Alcanivoracaceae</taxon>
        <taxon>Alloalcanivorax</taxon>
    </lineage>
</organism>
<feature type="transmembrane region" description="Helical" evidence="1">
    <location>
        <begin position="64"/>
        <end position="83"/>
    </location>
</feature>
<gene>
    <name evidence="2" type="ORF">Y5W_00652</name>
</gene>
<evidence type="ECO:0008006" key="4">
    <source>
        <dbReference type="Google" id="ProtNLM"/>
    </source>
</evidence>
<reference evidence="2 3" key="1">
    <citation type="submission" date="2012-09" db="EMBL/GenBank/DDBJ databases">
        <title>Genome Sequence of alkane-degrading Bacterium Alcanivorax sp. 521-1.</title>
        <authorList>
            <person name="Lai Q."/>
            <person name="Shao Z."/>
        </authorList>
    </citation>
    <scope>NUCLEOTIDE SEQUENCE [LARGE SCALE GENOMIC DNA]</scope>
    <source>
        <strain evidence="2 3">521-1</strain>
    </source>
</reference>